<proteinExistence type="predicted"/>
<sequence>MGKAQFVGVEIGFQRWIDGMRIEGLDMRPTQDARDGVIYLFCQSKFDLVSLKGQVRVE</sequence>
<dbReference type="EMBL" id="ACUX02000007">
    <property type="protein sequence ID" value="EEZ61103.1"/>
    <property type="molecule type" value="Genomic_DNA"/>
</dbReference>
<reference evidence="1" key="1">
    <citation type="submission" date="2009-10" db="EMBL/GenBank/DDBJ databases">
        <authorList>
            <person name="Weinstock G."/>
            <person name="Sodergren E."/>
            <person name="Clifton S."/>
            <person name="Fulton L."/>
            <person name="Fulton B."/>
            <person name="Courtney L."/>
            <person name="Fronick C."/>
            <person name="Harrison M."/>
            <person name="Strong C."/>
            <person name="Farmer C."/>
            <person name="Delahaunty K."/>
            <person name="Markovic C."/>
            <person name="Hall O."/>
            <person name="Minx P."/>
            <person name="Tomlinson C."/>
            <person name="Mitreva M."/>
            <person name="Nelson J."/>
            <person name="Hou S."/>
            <person name="Wollam A."/>
            <person name="Pepin K.H."/>
            <person name="Johnson M."/>
            <person name="Bhonagiri V."/>
            <person name="Nash W.E."/>
            <person name="Warren W."/>
            <person name="Chinwalla A."/>
            <person name="Mardis E.R."/>
            <person name="Wilson R.K."/>
        </authorList>
    </citation>
    <scope>NUCLEOTIDE SEQUENCE [LARGE SCALE GENOMIC DNA]</scope>
    <source>
        <strain evidence="1">ATCC 700122</strain>
    </source>
</reference>
<accession>D0WHD9</accession>
<keyword evidence="2" id="KW-1185">Reference proteome</keyword>
<gene>
    <name evidence="1" type="ORF">HMPREF0762_01172</name>
</gene>
<dbReference type="HOGENOM" id="CLU_2976866_0_0_11"/>
<name>D0WHD9_SLAES</name>
<organism evidence="1 2">
    <name type="scientific">Slackia exigua (strain ATCC 700122 / DSM 15923 / CIP 105133 / JCM 11022 / KCTC 5966 / S-7)</name>
    <dbReference type="NCBI Taxonomy" id="649764"/>
    <lineage>
        <taxon>Bacteria</taxon>
        <taxon>Bacillati</taxon>
        <taxon>Actinomycetota</taxon>
        <taxon>Coriobacteriia</taxon>
        <taxon>Eggerthellales</taxon>
        <taxon>Eggerthellaceae</taxon>
        <taxon>Slackia</taxon>
    </lineage>
</organism>
<comment type="caution">
    <text evidence="1">The sequence shown here is derived from an EMBL/GenBank/DDBJ whole genome shotgun (WGS) entry which is preliminary data.</text>
</comment>
<protein>
    <submittedName>
        <fullName evidence="1">Uncharacterized protein</fullName>
    </submittedName>
</protein>
<dbReference type="AlphaFoldDB" id="D0WHD9"/>
<dbReference type="Proteomes" id="UP000006001">
    <property type="component" value="Unassembled WGS sequence"/>
</dbReference>
<dbReference type="STRING" id="649764.HMPREF0762_01172"/>
<evidence type="ECO:0000313" key="2">
    <source>
        <dbReference type="Proteomes" id="UP000006001"/>
    </source>
</evidence>
<evidence type="ECO:0000313" key="1">
    <source>
        <dbReference type="EMBL" id="EEZ61103.1"/>
    </source>
</evidence>